<keyword evidence="1" id="KW-0472">Membrane</keyword>
<feature type="transmembrane region" description="Helical" evidence="1">
    <location>
        <begin position="42"/>
        <end position="61"/>
    </location>
</feature>
<name>A0A5J4TGE1_9EUKA</name>
<dbReference type="EMBL" id="SNRW01031173">
    <property type="protein sequence ID" value="KAA6357586.1"/>
    <property type="molecule type" value="Genomic_DNA"/>
</dbReference>
<feature type="non-terminal residue" evidence="2">
    <location>
        <position position="86"/>
    </location>
</feature>
<protein>
    <submittedName>
        <fullName evidence="2">Uncharacterized protein</fullName>
    </submittedName>
</protein>
<evidence type="ECO:0000256" key="1">
    <source>
        <dbReference type="SAM" id="Phobius"/>
    </source>
</evidence>
<keyword evidence="1" id="KW-1133">Transmembrane helix</keyword>
<accession>A0A5J4TGE1</accession>
<dbReference type="Proteomes" id="UP000324800">
    <property type="component" value="Unassembled WGS sequence"/>
</dbReference>
<proteinExistence type="predicted"/>
<reference evidence="2 3" key="1">
    <citation type="submission" date="2019-03" db="EMBL/GenBank/DDBJ databases">
        <title>Single cell metagenomics reveals metabolic interactions within the superorganism composed of flagellate Streblomastix strix and complex community of Bacteroidetes bacteria on its surface.</title>
        <authorList>
            <person name="Treitli S.C."/>
            <person name="Kolisko M."/>
            <person name="Husnik F."/>
            <person name="Keeling P."/>
            <person name="Hampl V."/>
        </authorList>
    </citation>
    <scope>NUCLEOTIDE SEQUENCE [LARGE SCALE GENOMIC DNA]</scope>
    <source>
        <strain evidence="2">ST1C</strain>
    </source>
</reference>
<evidence type="ECO:0000313" key="2">
    <source>
        <dbReference type="EMBL" id="KAA6357586.1"/>
    </source>
</evidence>
<dbReference type="AlphaFoldDB" id="A0A5J4TGE1"/>
<organism evidence="2 3">
    <name type="scientific">Streblomastix strix</name>
    <dbReference type="NCBI Taxonomy" id="222440"/>
    <lineage>
        <taxon>Eukaryota</taxon>
        <taxon>Metamonada</taxon>
        <taxon>Preaxostyla</taxon>
        <taxon>Oxymonadida</taxon>
        <taxon>Streblomastigidae</taxon>
        <taxon>Streblomastix</taxon>
    </lineage>
</organism>
<comment type="caution">
    <text evidence="2">The sequence shown here is derived from an EMBL/GenBank/DDBJ whole genome shotgun (WGS) entry which is preliminary data.</text>
</comment>
<evidence type="ECO:0000313" key="3">
    <source>
        <dbReference type="Proteomes" id="UP000324800"/>
    </source>
</evidence>
<gene>
    <name evidence="2" type="ORF">EZS28_046886</name>
</gene>
<keyword evidence="1" id="KW-0812">Transmembrane</keyword>
<sequence length="86" mass="9924">MRNYGGANFASTECYKILEDINSQDSIQQCEKMNRRKHSKSVIFVILIDLVIVLIALLNFAERSTYIRIQKKQGMQGHSKSTWAIM</sequence>